<feature type="signal peptide" evidence="4">
    <location>
        <begin position="1"/>
        <end position="18"/>
    </location>
</feature>
<dbReference type="InterPro" id="IPR008334">
    <property type="entry name" value="5'-Nucleotdase_C"/>
</dbReference>
<evidence type="ECO:0000256" key="3">
    <source>
        <dbReference type="ARBA" id="ARBA00022729"/>
    </source>
</evidence>
<proteinExistence type="inferred from homology"/>
<dbReference type="GO" id="GO:0005576">
    <property type="term" value="C:extracellular region"/>
    <property type="evidence" value="ECO:0007669"/>
    <property type="project" value="UniProtKB-SubCell"/>
</dbReference>
<dbReference type="GO" id="GO:0000166">
    <property type="term" value="F:nucleotide binding"/>
    <property type="evidence" value="ECO:0007669"/>
    <property type="project" value="UniProtKB-KW"/>
</dbReference>
<dbReference type="GO" id="GO:0008768">
    <property type="term" value="F:UDP-sugar diphosphatase activity"/>
    <property type="evidence" value="ECO:0007669"/>
    <property type="project" value="TreeGrafter"/>
</dbReference>
<evidence type="ECO:0000313" key="11">
    <source>
        <dbReference type="Proteomes" id="UP000216001"/>
    </source>
</evidence>
<dbReference type="RefSeq" id="WP_094960435.1">
    <property type="nucleotide sequence ID" value="NZ_ABDWLN020000036.1"/>
</dbReference>
<sequence>MKHKIGLLTLLISGALLAGCAPKNTDTVKVQVIGINDFHGALQAPGDGKLGGIESIATLVNQLRAQNDKTIVVGAGDLVGASPLLSSMFYDEPTIEALSAIGMETSAVGNHEFDKGKEELLRKQNGGCHPTAGCVGKDSFDGANFNYLAANVIVKETGETLFPSYFIKEFDGIPMAFIGLTLEGTPAIVTPSGTAGLEFKNEVETINNQVKLLKAQGINSIGVLIHEGATQQVDTKVKDINRCDNIKGPIVDIVKQLDANVDFVVSGHTHQAYNCEINGMTVISAQSNGTLLSQLNIEIDRNTKDIVSINAKNIPVETSRYEKNPELTTFVQKYEKIALPISQQVMGSLTANVDKKLLPAGDSTLGKIIADGQLYAASSKEAGGAQIAFMNSGGIRADMKAGELTYGDIFTVQPFSNVVVTQSLTGAQIKQALEQQWDRARPQVMPVSKGFYYEWDDSRPVGDKVIQKSMKLNGKPLDMNKSYRVAANEFLATGGSRFSAFNQGKDRVYSLPDNEALMQYFKDNSPVSVPTDVRIKKIK</sequence>
<dbReference type="Gene3D" id="3.90.780.10">
    <property type="entry name" value="5'-Nucleotidase, C-terminal domain"/>
    <property type="match status" value="1"/>
</dbReference>
<dbReference type="GO" id="GO:0008253">
    <property type="term" value="F:5'-nucleotidase activity"/>
    <property type="evidence" value="ECO:0007669"/>
    <property type="project" value="TreeGrafter"/>
</dbReference>
<dbReference type="Gene3D" id="3.60.21.10">
    <property type="match status" value="1"/>
</dbReference>
<keyword evidence="7" id="KW-0540">Nuclease</keyword>
<dbReference type="EC" id="3.1.31.-" evidence="7"/>
<dbReference type="InterPro" id="IPR029052">
    <property type="entry name" value="Metallo-depent_PP-like"/>
</dbReference>
<protein>
    <submittedName>
        <fullName evidence="9">Bifunctional metallophosphatase/5'-nucleotidase</fullName>
    </submittedName>
    <submittedName>
        <fullName evidence="7">Endonuclease YhcR</fullName>
        <ecNumber evidence="7">3.1.31.-</ecNumber>
    </submittedName>
</protein>
<reference evidence="9 11" key="1">
    <citation type="submission" date="2017-07" db="EMBL/GenBank/DDBJ databases">
        <title>blaIMP-27 on transferable plasmids in Proteus mirabilis and Providencia rettgeri.</title>
        <authorList>
            <person name="Potter R."/>
        </authorList>
    </citation>
    <scope>NUCLEOTIDE SEQUENCE [LARGE SCALE GENOMIC DNA]</scope>
    <source>
        <strain evidence="9 11">PR1</strain>
    </source>
</reference>
<evidence type="ECO:0000313" key="8">
    <source>
        <dbReference type="EMBL" id="MDI9091654.1"/>
    </source>
</evidence>
<reference evidence="10" key="3">
    <citation type="submission" date="2021-06" db="EMBL/GenBank/DDBJ databases">
        <title>Emergence of genetically related NDM-1-producing Providencia rettgeri strains in Argentina.</title>
        <authorList>
            <person name="Pasteran F."/>
            <person name="Meo A."/>
            <person name="Gomez S."/>
            <person name="Derdoy L."/>
            <person name="Albronoz E."/>
            <person name="Faccone D."/>
            <person name="Guerriero L."/>
            <person name="Archuby D."/>
            <person name="Tarzia A."/>
            <person name="Lopez M."/>
            <person name="Corso A."/>
        </authorList>
    </citation>
    <scope>NUCLEOTIDE SEQUENCE</scope>
    <source>
        <strain evidence="10">PreM15628</strain>
    </source>
</reference>
<keyword evidence="4" id="KW-0547">Nucleotide-binding</keyword>
<dbReference type="AlphaFoldDB" id="A0A264VYE3"/>
<dbReference type="GeneID" id="92274606"/>
<dbReference type="EMBL" id="NOWC01000001">
    <property type="protein sequence ID" value="OZS76344.1"/>
    <property type="molecule type" value="Genomic_DNA"/>
</dbReference>
<dbReference type="EMBL" id="JAOWIN010000001">
    <property type="protein sequence ID" value="MDI9091654.1"/>
    <property type="molecule type" value="Genomic_DNA"/>
</dbReference>
<dbReference type="Proteomes" id="UP001159001">
    <property type="component" value="Unassembled WGS sequence"/>
</dbReference>
<organism evidence="9 11">
    <name type="scientific">Providencia rettgeri</name>
    <dbReference type="NCBI Taxonomy" id="587"/>
    <lineage>
        <taxon>Bacteria</taxon>
        <taxon>Pseudomonadati</taxon>
        <taxon>Pseudomonadota</taxon>
        <taxon>Gammaproteobacteria</taxon>
        <taxon>Enterobacterales</taxon>
        <taxon>Morganellaceae</taxon>
        <taxon>Providencia</taxon>
    </lineage>
</organism>
<dbReference type="Proteomes" id="UP000834611">
    <property type="component" value="Unassembled WGS sequence"/>
</dbReference>
<dbReference type="InterPro" id="IPR006179">
    <property type="entry name" value="5_nucleotidase/apyrase"/>
</dbReference>
<evidence type="ECO:0000259" key="6">
    <source>
        <dbReference type="Pfam" id="PF02872"/>
    </source>
</evidence>
<dbReference type="InterPro" id="IPR036907">
    <property type="entry name" value="5'-Nucleotdase_C_sf"/>
</dbReference>
<keyword evidence="4 7" id="KW-0378">Hydrolase</keyword>
<dbReference type="SUPFAM" id="SSF56300">
    <property type="entry name" value="Metallo-dependent phosphatases"/>
    <property type="match status" value="1"/>
</dbReference>
<dbReference type="GO" id="GO:0004519">
    <property type="term" value="F:endonuclease activity"/>
    <property type="evidence" value="ECO:0007669"/>
    <property type="project" value="UniProtKB-KW"/>
</dbReference>
<dbReference type="GO" id="GO:0030288">
    <property type="term" value="C:outer membrane-bounded periplasmic space"/>
    <property type="evidence" value="ECO:0007669"/>
    <property type="project" value="TreeGrafter"/>
</dbReference>
<evidence type="ECO:0000313" key="10">
    <source>
        <dbReference type="EMBL" id="QWQ22326.1"/>
    </source>
</evidence>
<evidence type="ECO:0000313" key="9">
    <source>
        <dbReference type="EMBL" id="OZS76344.1"/>
    </source>
</evidence>
<evidence type="ECO:0000256" key="4">
    <source>
        <dbReference type="RuleBase" id="RU362119"/>
    </source>
</evidence>
<evidence type="ECO:0000256" key="1">
    <source>
        <dbReference type="ARBA" id="ARBA00004613"/>
    </source>
</evidence>
<dbReference type="Proteomes" id="UP000216001">
    <property type="component" value="Unassembled WGS sequence"/>
</dbReference>
<evidence type="ECO:0000259" key="5">
    <source>
        <dbReference type="Pfam" id="PF00149"/>
    </source>
</evidence>
<accession>A0A264VYE3</accession>
<reference evidence="8" key="4">
    <citation type="submission" date="2022-10" db="EMBL/GenBank/DDBJ databases">
        <title>Bacterial isolates recovered from the One Health project in Brazil.</title>
        <authorList>
            <person name="Valiatti T.B."/>
            <person name="Santos F."/>
            <person name="Cayo R."/>
            <person name="Gales A.C."/>
        </authorList>
    </citation>
    <scope>NUCLEOTIDE SEQUENCE</scope>
    <source>
        <strain evidence="8">PVR188</strain>
    </source>
</reference>
<comment type="subcellular location">
    <subcellularLocation>
        <location evidence="1">Secreted</location>
    </subcellularLocation>
</comment>
<feature type="domain" description="5'-Nucleotidase C-terminal" evidence="6">
    <location>
        <begin position="352"/>
        <end position="502"/>
    </location>
</feature>
<dbReference type="SUPFAM" id="SSF55816">
    <property type="entry name" value="5'-nucleotidase (syn. UDP-sugar hydrolase), C-terminal domain"/>
    <property type="match status" value="1"/>
</dbReference>
<dbReference type="STRING" id="587.RB151_025430"/>
<dbReference type="FunFam" id="3.90.780.10:FF:000004">
    <property type="entry name" value="UDP-sugar hydrolase, putative"/>
    <property type="match status" value="1"/>
</dbReference>
<keyword evidence="3 4" id="KW-0732">Signal</keyword>
<keyword evidence="2" id="KW-0964">Secreted</keyword>
<dbReference type="Pfam" id="PF00149">
    <property type="entry name" value="Metallophos"/>
    <property type="match status" value="1"/>
</dbReference>
<dbReference type="GO" id="GO:0009166">
    <property type="term" value="P:nucleotide catabolic process"/>
    <property type="evidence" value="ECO:0007669"/>
    <property type="project" value="InterPro"/>
</dbReference>
<name>A0A264VYE3_PRORE</name>
<dbReference type="PANTHER" id="PTHR11575">
    <property type="entry name" value="5'-NUCLEOTIDASE-RELATED"/>
    <property type="match status" value="1"/>
</dbReference>
<dbReference type="PRINTS" id="PR01607">
    <property type="entry name" value="APYRASEFAMLY"/>
</dbReference>
<feature type="chain" id="PRO_5042654252" evidence="4">
    <location>
        <begin position="19"/>
        <end position="539"/>
    </location>
</feature>
<reference evidence="7" key="2">
    <citation type="submission" date="2020-05" db="EMBL/GenBank/DDBJ databases">
        <authorList>
            <person name="Delgado-Blas J."/>
        </authorList>
    </citation>
    <scope>NUCLEOTIDE SEQUENCE</scope>
    <source>
        <strain evidence="7">BB1453</strain>
    </source>
</reference>
<dbReference type="PANTHER" id="PTHR11575:SF24">
    <property type="entry name" value="5'-NUCLEOTIDASE"/>
    <property type="match status" value="1"/>
</dbReference>
<dbReference type="InterPro" id="IPR004843">
    <property type="entry name" value="Calcineurin-like_PHP"/>
</dbReference>
<evidence type="ECO:0000313" key="7">
    <source>
        <dbReference type="EMBL" id="CAB5676262.1"/>
    </source>
</evidence>
<comment type="similarity">
    <text evidence="4">Belongs to the 5'-nucleotidase family.</text>
</comment>
<dbReference type="EMBL" id="CAHPSF010000002">
    <property type="protein sequence ID" value="CAB5676262.1"/>
    <property type="molecule type" value="Genomic_DNA"/>
</dbReference>
<keyword evidence="7" id="KW-0255">Endonuclease</keyword>
<dbReference type="EMBL" id="CP076405">
    <property type="protein sequence ID" value="QWQ22326.1"/>
    <property type="molecule type" value="Genomic_DNA"/>
</dbReference>
<evidence type="ECO:0000256" key="2">
    <source>
        <dbReference type="ARBA" id="ARBA00022525"/>
    </source>
</evidence>
<dbReference type="Pfam" id="PF02872">
    <property type="entry name" value="5_nucleotid_C"/>
    <property type="match status" value="1"/>
</dbReference>
<dbReference type="PROSITE" id="PS51257">
    <property type="entry name" value="PROKAR_LIPOPROTEIN"/>
    <property type="match status" value="1"/>
</dbReference>
<dbReference type="Proteomes" id="UP000682358">
    <property type="component" value="Chromosome"/>
</dbReference>
<gene>
    <name evidence="7" type="primary">yhcR</name>
    <name evidence="9" type="ORF">CHI95_00480</name>
    <name evidence="7" type="ORF">GHA_01022</name>
    <name evidence="10" type="ORF">KOF27_08465</name>
    <name evidence="8" type="ORF">OGX73_03345</name>
</gene>
<feature type="domain" description="Calcineurin-like phosphoesterase" evidence="5">
    <location>
        <begin position="32"/>
        <end position="271"/>
    </location>
</feature>